<dbReference type="EMBL" id="VCGU01000458">
    <property type="protein sequence ID" value="TRY63807.1"/>
    <property type="molecule type" value="Genomic_DNA"/>
</dbReference>
<organism evidence="1 2">
    <name type="scientific">Tigriopus californicus</name>
    <name type="common">Marine copepod</name>
    <dbReference type="NCBI Taxonomy" id="6832"/>
    <lineage>
        <taxon>Eukaryota</taxon>
        <taxon>Metazoa</taxon>
        <taxon>Ecdysozoa</taxon>
        <taxon>Arthropoda</taxon>
        <taxon>Crustacea</taxon>
        <taxon>Multicrustacea</taxon>
        <taxon>Hexanauplia</taxon>
        <taxon>Copepoda</taxon>
        <taxon>Harpacticoida</taxon>
        <taxon>Harpacticidae</taxon>
        <taxon>Tigriopus</taxon>
    </lineage>
</organism>
<name>A0A553NED9_TIGCA</name>
<dbReference type="Proteomes" id="UP000318571">
    <property type="component" value="Chromosome 10"/>
</dbReference>
<evidence type="ECO:0000313" key="1">
    <source>
        <dbReference type="EMBL" id="TRY63807.1"/>
    </source>
</evidence>
<keyword evidence="2" id="KW-1185">Reference proteome</keyword>
<comment type="caution">
    <text evidence="1">The sequence shown here is derived from an EMBL/GenBank/DDBJ whole genome shotgun (WGS) entry which is preliminary data.</text>
</comment>
<accession>A0A553NED9</accession>
<sequence>MTFEVLTCSPANADGHSIAASPALVAGDFNQLNHPRWPVVVALADSRAMGMSAPEPTLVSSLPNVSAPASSVIQVPKVKVPVLSLDNTPAELHS</sequence>
<evidence type="ECO:0000313" key="2">
    <source>
        <dbReference type="Proteomes" id="UP000318571"/>
    </source>
</evidence>
<proteinExistence type="predicted"/>
<protein>
    <submittedName>
        <fullName evidence="1">Uncharacterized protein</fullName>
    </submittedName>
</protein>
<gene>
    <name evidence="1" type="ORF">TCAL_15190</name>
</gene>
<reference evidence="1 2" key="1">
    <citation type="journal article" date="2018" name="Nat. Ecol. Evol.">
        <title>Genomic signatures of mitonuclear coevolution across populations of Tigriopus californicus.</title>
        <authorList>
            <person name="Barreto F.S."/>
            <person name="Watson E.T."/>
            <person name="Lima T.G."/>
            <person name="Willett C.S."/>
            <person name="Edmands S."/>
            <person name="Li W."/>
            <person name="Burton R.S."/>
        </authorList>
    </citation>
    <scope>NUCLEOTIDE SEQUENCE [LARGE SCALE GENOMIC DNA]</scope>
    <source>
        <strain evidence="1 2">San Diego</strain>
    </source>
</reference>
<dbReference type="AlphaFoldDB" id="A0A553NED9"/>